<evidence type="ECO:0000256" key="2">
    <source>
        <dbReference type="ARBA" id="ARBA00022679"/>
    </source>
</evidence>
<dbReference type="GO" id="GO:0008299">
    <property type="term" value="P:isoprenoid biosynthetic process"/>
    <property type="evidence" value="ECO:0007669"/>
    <property type="project" value="UniProtKB-KW"/>
</dbReference>
<comment type="caution">
    <text evidence="6">The sequence shown here is derived from an EMBL/GenBank/DDBJ whole genome shotgun (WGS) entry which is preliminary data.</text>
</comment>
<evidence type="ECO:0000256" key="4">
    <source>
        <dbReference type="ARBA" id="ARBA00022842"/>
    </source>
</evidence>
<evidence type="ECO:0000256" key="1">
    <source>
        <dbReference type="ARBA" id="ARBA00001946"/>
    </source>
</evidence>
<evidence type="ECO:0000256" key="5">
    <source>
        <dbReference type="ARBA" id="ARBA00023229"/>
    </source>
</evidence>
<dbReference type="Gene3D" id="1.10.600.10">
    <property type="entry name" value="Farnesyl Diphosphate Synthase"/>
    <property type="match status" value="1"/>
</dbReference>
<dbReference type="InterPro" id="IPR008949">
    <property type="entry name" value="Isoprenoid_synthase_dom_sf"/>
</dbReference>
<evidence type="ECO:0008006" key="7">
    <source>
        <dbReference type="Google" id="ProtNLM"/>
    </source>
</evidence>
<accession>A0A7C5U5Y4</accession>
<reference evidence="6" key="1">
    <citation type="journal article" date="2020" name="mSystems">
        <title>Genome- and Community-Level Interaction Insights into Carbon Utilization and Element Cycling Functions of Hydrothermarchaeota in Hydrothermal Sediment.</title>
        <authorList>
            <person name="Zhou Z."/>
            <person name="Liu Y."/>
            <person name="Xu W."/>
            <person name="Pan J."/>
            <person name="Luo Z.H."/>
            <person name="Li M."/>
        </authorList>
    </citation>
    <scope>NUCLEOTIDE SEQUENCE [LARGE SCALE GENOMIC DNA]</scope>
    <source>
        <strain evidence="6">SpSt-1084</strain>
    </source>
</reference>
<gene>
    <name evidence="6" type="ORF">ENM42_03780</name>
</gene>
<comment type="cofactor">
    <cofactor evidence="1">
        <name>Mg(2+)</name>
        <dbReference type="ChEBI" id="CHEBI:18420"/>
    </cofactor>
</comment>
<sequence length="92" mass="10280">MRPLLLLTVFKALGGIEYQKALDVAVALELAHSASLVHDDIVYRDRYRRGDASLWAQVGAGKAILQGHRIIMFAFQIVLDIGEETTRIFVRA</sequence>
<organism evidence="6">
    <name type="scientific">Caldiarchaeum subterraneum</name>
    <dbReference type="NCBI Taxonomy" id="311458"/>
    <lineage>
        <taxon>Archaea</taxon>
        <taxon>Nitrososphaerota</taxon>
        <taxon>Candidatus Caldarchaeales</taxon>
        <taxon>Candidatus Caldarchaeaceae</taxon>
        <taxon>Candidatus Caldarchaeum</taxon>
    </lineage>
</organism>
<dbReference type="AlphaFoldDB" id="A0A7C5U5Y4"/>
<dbReference type="GO" id="GO:0004659">
    <property type="term" value="F:prenyltransferase activity"/>
    <property type="evidence" value="ECO:0007669"/>
    <property type="project" value="InterPro"/>
</dbReference>
<keyword evidence="4" id="KW-0460">Magnesium</keyword>
<protein>
    <recommendedName>
        <fullName evidence="7">Polyprenyl synthetase family protein</fullName>
    </recommendedName>
</protein>
<keyword evidence="5" id="KW-0414">Isoprene biosynthesis</keyword>
<keyword evidence="3" id="KW-0479">Metal-binding</keyword>
<evidence type="ECO:0000256" key="3">
    <source>
        <dbReference type="ARBA" id="ARBA00022723"/>
    </source>
</evidence>
<dbReference type="Pfam" id="PF00348">
    <property type="entry name" value="polyprenyl_synt"/>
    <property type="match status" value="1"/>
</dbReference>
<dbReference type="InterPro" id="IPR000092">
    <property type="entry name" value="Polyprenyl_synt"/>
</dbReference>
<dbReference type="PANTHER" id="PTHR43281">
    <property type="entry name" value="FARNESYL DIPHOSPHATE SYNTHASE"/>
    <property type="match status" value="1"/>
</dbReference>
<dbReference type="SUPFAM" id="SSF48576">
    <property type="entry name" value="Terpenoid synthases"/>
    <property type="match status" value="1"/>
</dbReference>
<proteinExistence type="predicted"/>
<dbReference type="GO" id="GO:0046872">
    <property type="term" value="F:metal ion binding"/>
    <property type="evidence" value="ECO:0007669"/>
    <property type="project" value="UniProtKB-KW"/>
</dbReference>
<evidence type="ECO:0000313" key="6">
    <source>
        <dbReference type="EMBL" id="HHR40931.1"/>
    </source>
</evidence>
<name>A0A7C5U5Y4_CALS0</name>
<dbReference type="EMBL" id="DRXS01000204">
    <property type="protein sequence ID" value="HHR40931.1"/>
    <property type="molecule type" value="Genomic_DNA"/>
</dbReference>
<dbReference type="PANTHER" id="PTHR43281:SF1">
    <property type="entry name" value="FARNESYL DIPHOSPHATE SYNTHASE"/>
    <property type="match status" value="1"/>
</dbReference>
<keyword evidence="2" id="KW-0808">Transferase</keyword>